<keyword evidence="7" id="KW-0653">Protein transport</keyword>
<feature type="compositionally biased region" description="Polar residues" evidence="12">
    <location>
        <begin position="314"/>
        <end position="355"/>
    </location>
</feature>
<evidence type="ECO:0000256" key="6">
    <source>
        <dbReference type="ARBA" id="ARBA00022787"/>
    </source>
</evidence>
<evidence type="ECO:0000313" key="15">
    <source>
        <dbReference type="Proteomes" id="UP001194696"/>
    </source>
</evidence>
<keyword evidence="4" id="KW-0813">Transport</keyword>
<evidence type="ECO:0000256" key="9">
    <source>
        <dbReference type="ARBA" id="ARBA00023128"/>
    </source>
</evidence>
<keyword evidence="15" id="KW-1185">Reference proteome</keyword>
<evidence type="ECO:0000259" key="13">
    <source>
        <dbReference type="Pfam" id="PF12047"/>
    </source>
</evidence>
<feature type="region of interest" description="Disordered" evidence="12">
    <location>
        <begin position="289"/>
        <end position="366"/>
    </location>
</feature>
<evidence type="ECO:0000256" key="4">
    <source>
        <dbReference type="ARBA" id="ARBA00022448"/>
    </source>
</evidence>
<evidence type="ECO:0000256" key="11">
    <source>
        <dbReference type="ARBA" id="ARBA00023242"/>
    </source>
</evidence>
<protein>
    <recommendedName>
        <fullName evidence="13">RFTS domain-containing protein</fullName>
    </recommendedName>
</protein>
<dbReference type="InterPro" id="IPR012621">
    <property type="entry name" value="Tom7"/>
</dbReference>
<evidence type="ECO:0000256" key="2">
    <source>
        <dbReference type="ARBA" id="ARBA00004572"/>
    </source>
</evidence>
<dbReference type="EMBL" id="JAAAIM010000011">
    <property type="protein sequence ID" value="KAG0298328.1"/>
    <property type="molecule type" value="Genomic_DNA"/>
</dbReference>
<evidence type="ECO:0000256" key="1">
    <source>
        <dbReference type="ARBA" id="ARBA00004123"/>
    </source>
</evidence>
<evidence type="ECO:0000256" key="10">
    <source>
        <dbReference type="ARBA" id="ARBA00023136"/>
    </source>
</evidence>
<name>A0ABQ7KGR8_9FUNG</name>
<evidence type="ECO:0000313" key="14">
    <source>
        <dbReference type="EMBL" id="KAG0298328.1"/>
    </source>
</evidence>
<gene>
    <name evidence="14" type="ORF">BGZ96_000688</name>
</gene>
<reference evidence="14 15" key="1">
    <citation type="journal article" date="2020" name="Fungal Divers.">
        <title>Resolving the Mortierellaceae phylogeny through synthesis of multi-gene phylogenetics and phylogenomics.</title>
        <authorList>
            <person name="Vandepol N."/>
            <person name="Liber J."/>
            <person name="Desiro A."/>
            <person name="Na H."/>
            <person name="Kennedy M."/>
            <person name="Barry K."/>
            <person name="Grigoriev I.V."/>
            <person name="Miller A.N."/>
            <person name="O'Donnell K."/>
            <person name="Stajich J.E."/>
            <person name="Bonito G."/>
        </authorList>
    </citation>
    <scope>NUCLEOTIDE SEQUENCE [LARGE SCALE GENOMIC DNA]</scope>
    <source>
        <strain evidence="14 15">AD045</strain>
    </source>
</reference>
<evidence type="ECO:0000256" key="3">
    <source>
        <dbReference type="ARBA" id="ARBA00010917"/>
    </source>
</evidence>
<comment type="caution">
    <text evidence="14">The sequence shown here is derived from an EMBL/GenBank/DDBJ whole genome shotgun (WGS) entry which is preliminary data.</text>
</comment>
<sequence length="735" mass="82025">MNHETKEVILKVTDVVKTVVHFGFIPFVIYLDELVDAVVLYGMGEQEEFTGYQHDAKTSPWAFDEASGLEEQEKEAPSEDSARTIATNTNTTKAIANLSTADIEMFKQLIEAVGNVGIDPIYNYQHQNSDNIRWEESTIKSEGASATFTESDNVRSKSTSLSASSDDDEYAYVLLGSRNIMRPSIRPPLPPPPPLLPLDFESRIGMSLPRIRQRHGLFNDHFNRPAPKKYVPPVVRENYTPVVRIQKIPTIIPEFMEMYIPTGKAARAKRDAMIGPSVLKKRVDKSIDTPVSANDGAVPTATCTDTELEAPTELATSNSIEPETSTSSQINQETPTESSTGVREDTLTTVSPHTKQVNDEASTRARRTSRLMVAWASSPSIYTSNSKPLRTLKGPLSLSSTSITLTATTRTNRTTATVVVIANDPERIRQRRSASRSTVAAQVAGGRAPRELRYYQPPSGLEDCVSTVLVGEEFSTPKTTTDLGSSGERRPIRILDDFVIYNKNKSRSGYGFRFTDLENYFDHCCEIGVSGKARPALIKHGRIFGRKKVQTTGTRTNSKGSLIHLSTVLNWGTEMVDNGESYLWVKTQFATYILGSPAYMYGPVYDDLFKRTRLTNLLMVALITDRDVTLEMFVSNMSYTMEGAYNRSPRRVLAGGPVRPGWDRPLSSSDLKAHSAYIQDEILLWWKQFNLPWEENPTPPIFKELDDLIKAQAILDPVAKCQMPPLRKKRVQEET</sequence>
<keyword evidence="6" id="KW-1000">Mitochondrion outer membrane</keyword>
<keyword evidence="11" id="KW-0539">Nucleus</keyword>
<dbReference type="Pfam" id="PF12047">
    <property type="entry name" value="DNMT1-RFD"/>
    <property type="match status" value="1"/>
</dbReference>
<evidence type="ECO:0000256" key="12">
    <source>
        <dbReference type="SAM" id="MobiDB-lite"/>
    </source>
</evidence>
<evidence type="ECO:0000256" key="7">
    <source>
        <dbReference type="ARBA" id="ARBA00022927"/>
    </source>
</evidence>
<feature type="region of interest" description="Disordered" evidence="12">
    <location>
        <begin position="66"/>
        <end position="85"/>
    </location>
</feature>
<dbReference type="Proteomes" id="UP001194696">
    <property type="component" value="Unassembled WGS sequence"/>
</dbReference>
<keyword evidence="8" id="KW-1133">Transmembrane helix</keyword>
<accession>A0ABQ7KGR8</accession>
<evidence type="ECO:0000256" key="8">
    <source>
        <dbReference type="ARBA" id="ARBA00022989"/>
    </source>
</evidence>
<feature type="domain" description="RFTS" evidence="13">
    <location>
        <begin position="488"/>
        <end position="631"/>
    </location>
</feature>
<evidence type="ECO:0000256" key="5">
    <source>
        <dbReference type="ARBA" id="ARBA00022692"/>
    </source>
</evidence>
<keyword evidence="10" id="KW-0472">Membrane</keyword>
<keyword evidence="5" id="KW-0812">Transmembrane</keyword>
<organism evidence="14 15">
    <name type="scientific">Linnemannia gamsii</name>
    <dbReference type="NCBI Taxonomy" id="64522"/>
    <lineage>
        <taxon>Eukaryota</taxon>
        <taxon>Fungi</taxon>
        <taxon>Fungi incertae sedis</taxon>
        <taxon>Mucoromycota</taxon>
        <taxon>Mortierellomycotina</taxon>
        <taxon>Mortierellomycetes</taxon>
        <taxon>Mortierellales</taxon>
        <taxon>Mortierellaceae</taxon>
        <taxon>Linnemannia</taxon>
    </lineage>
</organism>
<dbReference type="Pfam" id="PF08038">
    <property type="entry name" value="Tom7"/>
    <property type="match status" value="1"/>
</dbReference>
<keyword evidence="9" id="KW-0496">Mitochondrion</keyword>
<comment type="similarity">
    <text evidence="3">Belongs to the Tom7 family.</text>
</comment>
<proteinExistence type="inferred from homology"/>
<comment type="subcellular location">
    <subcellularLocation>
        <location evidence="2">Mitochondrion outer membrane</location>
        <topology evidence="2">Single-pass membrane protein</topology>
    </subcellularLocation>
    <subcellularLocation>
        <location evidence="1">Nucleus</location>
    </subcellularLocation>
</comment>
<dbReference type="InterPro" id="IPR022702">
    <property type="entry name" value="Cytosine_MeTrfase1_RFD"/>
</dbReference>